<dbReference type="AlphaFoldDB" id="Q93241"/>
<dbReference type="KEGG" id="cel:CELE_C17G1.5"/>
<dbReference type="PaxDb" id="6239-C17G1.5"/>
<evidence type="ECO:0000313" key="3">
    <source>
        <dbReference type="EMBL" id="CAB01673.2"/>
    </source>
</evidence>
<dbReference type="eggNOG" id="ENOG502S5HC">
    <property type="taxonomic scope" value="Eukaryota"/>
</dbReference>
<dbReference type="WormBase" id="C17G1.5">
    <property type="protein sequence ID" value="CE31416"/>
    <property type="gene ID" value="WBGene00007652"/>
</dbReference>
<organism evidence="3 4">
    <name type="scientific">Caenorhabditis elegans</name>
    <dbReference type="NCBI Taxonomy" id="6239"/>
    <lineage>
        <taxon>Eukaryota</taxon>
        <taxon>Metazoa</taxon>
        <taxon>Ecdysozoa</taxon>
        <taxon>Nematoda</taxon>
        <taxon>Chromadorea</taxon>
        <taxon>Rhabditida</taxon>
        <taxon>Rhabditina</taxon>
        <taxon>Rhabditomorpha</taxon>
        <taxon>Rhabditoidea</taxon>
        <taxon>Rhabditidae</taxon>
        <taxon>Peloderinae</taxon>
        <taxon>Caenorhabditis</taxon>
    </lineage>
</organism>
<dbReference type="AGR" id="WB:WBGene00007652"/>
<name>Q93241_CAEEL</name>
<feature type="chain" id="PRO_5004318958" evidence="2">
    <location>
        <begin position="19"/>
        <end position="281"/>
    </location>
</feature>
<accession>Q93241</accession>
<protein>
    <submittedName>
        <fullName evidence="3">Uncharacterized protein</fullName>
    </submittedName>
</protein>
<dbReference type="RefSeq" id="NP_509668.2">
    <property type="nucleotide sequence ID" value="NM_077267.4"/>
</dbReference>
<feature type="region of interest" description="Disordered" evidence="1">
    <location>
        <begin position="69"/>
        <end position="98"/>
    </location>
</feature>
<feature type="compositionally biased region" description="Polar residues" evidence="1">
    <location>
        <begin position="86"/>
        <end position="98"/>
    </location>
</feature>
<reference evidence="3 4" key="1">
    <citation type="journal article" date="1998" name="Science">
        <title>Genome sequence of the nematode C. elegans: a platform for investigating biology.</title>
        <authorList>
            <consortium name="The C. elegans sequencing consortium"/>
            <person name="Sulson J.E."/>
            <person name="Waterston R."/>
        </authorList>
    </citation>
    <scope>NUCLEOTIDE SEQUENCE [LARGE SCALE GENOMIC DNA]</scope>
    <source>
        <strain evidence="3 4">Bristol N2</strain>
    </source>
</reference>
<proteinExistence type="predicted"/>
<dbReference type="UCSC" id="C17G1.5">
    <property type="organism name" value="c. elegans"/>
</dbReference>
<evidence type="ECO:0000313" key="4">
    <source>
        <dbReference type="Proteomes" id="UP000001940"/>
    </source>
</evidence>
<dbReference type="SMR" id="Q93241"/>
<keyword evidence="4" id="KW-1185">Reference proteome</keyword>
<dbReference type="PIR" id="T19364">
    <property type="entry name" value="T19364"/>
</dbReference>
<dbReference type="Proteomes" id="UP000001940">
    <property type="component" value="Chromosome X"/>
</dbReference>
<dbReference type="OrthoDB" id="5853760at2759"/>
<dbReference type="Bgee" id="WBGene00007652">
    <property type="expression patterns" value="Expressed in embryo and 4 other cell types or tissues"/>
</dbReference>
<keyword evidence="2" id="KW-0732">Signal</keyword>
<dbReference type="InParanoid" id="Q93241"/>
<evidence type="ECO:0000313" key="5">
    <source>
        <dbReference type="WormBase" id="C17G1.5"/>
    </source>
</evidence>
<dbReference type="OMA" id="YKYCQTL"/>
<feature type="signal peptide" evidence="2">
    <location>
        <begin position="1"/>
        <end position="18"/>
    </location>
</feature>
<evidence type="ECO:0000256" key="2">
    <source>
        <dbReference type="SAM" id="SignalP"/>
    </source>
</evidence>
<dbReference type="GeneID" id="181207"/>
<dbReference type="CTD" id="181207"/>
<evidence type="ECO:0000256" key="1">
    <source>
        <dbReference type="SAM" id="MobiDB-lite"/>
    </source>
</evidence>
<dbReference type="FunCoup" id="Q93241">
    <property type="interactions" value="108"/>
</dbReference>
<sequence>MRIFTACVIISLVTFGDGRRRIYTEEDEAKYLNELKQQELRNFELEMRQQTNQRGVKYSSGMLGVQLDGGASESDDLPNELRGPVSTWNKKTSRTQPKEQTQALALRSKPSFEMSSLTRKSVEISDGIDDDDHWCYYCATPIDKVKPDMRRSIRNLLEMRRTAFPVDAVTNDCYSAKNLTRLKKQKCSYKYCQTLSILDRNAGNSFVVRGCAEHFGAINVPELEKKSDHSCEMLHEKLEIKECICKTSKYCNAGWTKRSANGVFQHSRVAFIALFSILVML</sequence>
<dbReference type="HOGENOM" id="CLU_060183_0_0_1"/>
<dbReference type="EMBL" id="BX284606">
    <property type="protein sequence ID" value="CAB01673.2"/>
    <property type="molecule type" value="Genomic_DNA"/>
</dbReference>
<gene>
    <name evidence="3 5" type="ORF">C17G1.5</name>
    <name evidence="3" type="ORF">CELE_C17G1.5</name>
</gene>